<evidence type="ECO:0000256" key="1">
    <source>
        <dbReference type="ARBA" id="ARBA00007228"/>
    </source>
</evidence>
<evidence type="ECO:0000259" key="4">
    <source>
        <dbReference type="SMART" id="SM00967"/>
    </source>
</evidence>
<gene>
    <name evidence="5" type="ordered locus">Mrub_1087</name>
    <name evidence="6" type="ORF">K649_05080</name>
</gene>
<dbReference type="PANTHER" id="PTHR43191">
    <property type="entry name" value="RRNA METHYLTRANSFERASE 3"/>
    <property type="match status" value="1"/>
</dbReference>
<dbReference type="Proteomes" id="UP000006655">
    <property type="component" value="Chromosome"/>
</dbReference>
<dbReference type="GO" id="GO:0003723">
    <property type="term" value="F:RNA binding"/>
    <property type="evidence" value="ECO:0007669"/>
    <property type="project" value="InterPro"/>
</dbReference>
<evidence type="ECO:0000313" key="6">
    <source>
        <dbReference type="EMBL" id="AGK04318.1"/>
    </source>
</evidence>
<keyword evidence="3 6" id="KW-0808">Transferase</keyword>
<keyword evidence="2 6" id="KW-0489">Methyltransferase</keyword>
<dbReference type="EMBL" id="CP001743">
    <property type="protein sequence ID" value="ADD27851.1"/>
    <property type="molecule type" value="Genomic_DNA"/>
</dbReference>
<dbReference type="InterPro" id="IPR029026">
    <property type="entry name" value="tRNA_m1G_MTases_N"/>
</dbReference>
<reference evidence="6" key="2">
    <citation type="submission" date="2013-04" db="EMBL/GenBank/DDBJ databases">
        <title>Non-Hybrid, Finished Microbial Genome Assemblies from Long-Read SMRT Sequencing Data.</title>
        <authorList>
            <person name="Klammer A."/>
            <person name="Drake J."/>
            <person name="Heiner C."/>
            <person name="Clum A."/>
            <person name="Copeland A."/>
            <person name="Huddleston J."/>
            <person name="Eichler E."/>
            <person name="Turner S.W."/>
        </authorList>
    </citation>
    <scope>NUCLEOTIDE SEQUENCE</scope>
    <source>
        <strain evidence="6">DSM 1279</strain>
    </source>
</reference>
<protein>
    <submittedName>
        <fullName evidence="5">tRNA/rRNA methyltransferase (SpoU)</fullName>
    </submittedName>
    <submittedName>
        <fullName evidence="6">tRNA/rRNA methyltransferase SpoU</fullName>
    </submittedName>
</protein>
<dbReference type="KEGG" id="mre:K649_05080"/>
<evidence type="ECO:0000256" key="3">
    <source>
        <dbReference type="ARBA" id="ARBA00022679"/>
    </source>
</evidence>
<dbReference type="GO" id="GO:0005737">
    <property type="term" value="C:cytoplasm"/>
    <property type="evidence" value="ECO:0007669"/>
    <property type="project" value="UniProtKB-ARBA"/>
</dbReference>
<dbReference type="PATRIC" id="fig|504728.9.peg.1048"/>
<reference evidence="5 7" key="1">
    <citation type="journal article" date="2010" name="Stand. Genomic Sci.">
        <title>Complete genome sequence of Meiothermus ruber type strain (21).</title>
        <authorList>
            <person name="Tindall B.J."/>
            <person name="Sikorski J."/>
            <person name="Lucas S."/>
            <person name="Goltsman E."/>
            <person name="Copeland A."/>
            <person name="Glavina Del Rio T."/>
            <person name="Nolan M."/>
            <person name="Tice H."/>
            <person name="Cheng J.F."/>
            <person name="Han C."/>
            <person name="Pitluck S."/>
            <person name="Liolios K."/>
            <person name="Ivanova N."/>
            <person name="Mavromatis K."/>
            <person name="Ovchinnikova G."/>
            <person name="Pati A."/>
            <person name="Fahnrich R."/>
            <person name="Goodwin L."/>
            <person name="Chen A."/>
            <person name="Palaniappan K."/>
            <person name="Land M."/>
            <person name="Hauser L."/>
            <person name="Chang Y.J."/>
            <person name="Jeffries C.D."/>
            <person name="Rohde M."/>
            <person name="Goker M."/>
            <person name="Woyke T."/>
            <person name="Bristow J."/>
            <person name="Eisen J.A."/>
            <person name="Markowitz V."/>
            <person name="Hugenholtz P."/>
            <person name="Kyrpides N.C."/>
            <person name="Klenk H.P."/>
            <person name="Lapidus A."/>
        </authorList>
    </citation>
    <scope>NUCLEOTIDE SEQUENCE [LARGE SCALE GENOMIC DNA]</scope>
    <source>
        <strain evidence="7">ATCC 35948 / DSM 1279 / VKM B-1258 / 21</strain>
        <strain evidence="5">DSM 1279</strain>
    </source>
</reference>
<dbReference type="InterPro" id="IPR053888">
    <property type="entry name" value="MRM3-like_sub_bind"/>
</dbReference>
<dbReference type="Gene3D" id="3.40.1280.10">
    <property type="match status" value="1"/>
</dbReference>
<dbReference type="AlphaFoldDB" id="D3PQW8"/>
<dbReference type="SUPFAM" id="SSF75217">
    <property type="entry name" value="alpha/beta knot"/>
    <property type="match status" value="1"/>
</dbReference>
<dbReference type="STRING" id="504728.K649_05080"/>
<dbReference type="InterPro" id="IPR001537">
    <property type="entry name" value="SpoU_MeTrfase"/>
</dbReference>
<proteinExistence type="inferred from homology"/>
<sequence>MRITSTANPRIKAAAELKERKNRERTGTFLIEGAREIERALAAGLEVIEAYCGEPLSPEEARAVAHLSRALGLEVHELSEAALKKISSREHPAGVLAVARMPRPSLAAFQPSSNALLLVSVGLEKPGNLGALLRSADAAGADAVLVAGGVDLYSPQVIRNSTGVVFSLPTFAAPEQAVLDWLLQHNIPIVATTPHTHQTYWDVDLRGPVAIVLGTEHQGLSQTWLERAARKVRIPMQGQADSLNVSVTAALMLYEAVRQRQPRPLP</sequence>
<dbReference type="GO" id="GO:0006396">
    <property type="term" value="P:RNA processing"/>
    <property type="evidence" value="ECO:0007669"/>
    <property type="project" value="InterPro"/>
</dbReference>
<accession>D3PQW8</accession>
<dbReference type="RefSeq" id="WP_013013370.1">
    <property type="nucleotide sequence ID" value="NC_013946.1"/>
</dbReference>
<evidence type="ECO:0000313" key="7">
    <source>
        <dbReference type="Proteomes" id="UP000006655"/>
    </source>
</evidence>
<dbReference type="Pfam" id="PF22435">
    <property type="entry name" value="MRM3-like_sub_bind"/>
    <property type="match status" value="1"/>
</dbReference>
<feature type="domain" description="RNA 2-O ribose methyltransferase substrate binding" evidence="4">
    <location>
        <begin position="30"/>
        <end position="105"/>
    </location>
</feature>
<evidence type="ECO:0000256" key="2">
    <source>
        <dbReference type="ARBA" id="ARBA00022603"/>
    </source>
</evidence>
<reference evidence="6 8" key="3">
    <citation type="submission" date="2013-04" db="EMBL/GenBank/DDBJ databases">
        <authorList>
            <person name="Chin J."/>
            <person name="Alexander D.H."/>
            <person name="Marks P."/>
            <person name="Korlach J."/>
            <person name="Clum A."/>
            <person name="Copeland A."/>
        </authorList>
    </citation>
    <scope>NUCLEOTIDE SEQUENCE [LARGE SCALE GENOMIC DNA]</scope>
    <source>
        <strain evidence="8">ATCC 35948 / DSM 1279 / VKM B-1258 / 21</strain>
        <strain evidence="6">DSM 1279</strain>
    </source>
</reference>
<dbReference type="Pfam" id="PF00588">
    <property type="entry name" value="SpoU_methylase"/>
    <property type="match status" value="1"/>
</dbReference>
<name>D3PQW8_MEIRD</name>
<dbReference type="KEGG" id="mrb:Mrub_1087"/>
<keyword evidence="7" id="KW-1185">Reference proteome</keyword>
<comment type="similarity">
    <text evidence="1">Belongs to the class IV-like SAM-binding methyltransferase superfamily. RNA methyltransferase TrmH family.</text>
</comment>
<dbReference type="InterPro" id="IPR051259">
    <property type="entry name" value="rRNA_Methyltransferase"/>
</dbReference>
<dbReference type="SMART" id="SM00967">
    <property type="entry name" value="SpoU_sub_bind"/>
    <property type="match status" value="1"/>
</dbReference>
<dbReference type="InterPro" id="IPR029028">
    <property type="entry name" value="Alpha/beta_knot_MTases"/>
</dbReference>
<dbReference type="eggNOG" id="COG0566">
    <property type="taxonomic scope" value="Bacteria"/>
</dbReference>
<dbReference type="SUPFAM" id="SSF55315">
    <property type="entry name" value="L30e-like"/>
    <property type="match status" value="1"/>
</dbReference>
<dbReference type="GO" id="GO:0032259">
    <property type="term" value="P:methylation"/>
    <property type="evidence" value="ECO:0007669"/>
    <property type="project" value="UniProtKB-KW"/>
</dbReference>
<evidence type="ECO:0000313" key="5">
    <source>
        <dbReference type="EMBL" id="ADD27851.1"/>
    </source>
</evidence>
<dbReference type="Proteomes" id="UP000013026">
    <property type="component" value="Chromosome"/>
</dbReference>
<dbReference type="OrthoDB" id="9794400at2"/>
<evidence type="ECO:0000313" key="8">
    <source>
        <dbReference type="Proteomes" id="UP000013026"/>
    </source>
</evidence>
<dbReference type="EMBL" id="CP005385">
    <property type="protein sequence ID" value="AGK04318.1"/>
    <property type="molecule type" value="Genomic_DNA"/>
</dbReference>
<dbReference type="GO" id="GO:0008173">
    <property type="term" value="F:RNA methyltransferase activity"/>
    <property type="evidence" value="ECO:0007669"/>
    <property type="project" value="InterPro"/>
</dbReference>
<dbReference type="PANTHER" id="PTHR43191:SF2">
    <property type="entry name" value="RRNA METHYLTRANSFERASE 3, MITOCHONDRIAL"/>
    <property type="match status" value="1"/>
</dbReference>
<dbReference type="InterPro" id="IPR013123">
    <property type="entry name" value="SpoU_subst-bd"/>
</dbReference>
<dbReference type="CDD" id="cd18104">
    <property type="entry name" value="SpoU-like_RNA-MTase"/>
    <property type="match status" value="1"/>
</dbReference>
<organism evidence="6 8">
    <name type="scientific">Meiothermus ruber (strain ATCC 35948 / DSM 1279 / VKM B-1258 / 21)</name>
    <name type="common">Thermus ruber</name>
    <dbReference type="NCBI Taxonomy" id="504728"/>
    <lineage>
        <taxon>Bacteria</taxon>
        <taxon>Thermotogati</taxon>
        <taxon>Deinococcota</taxon>
        <taxon>Deinococci</taxon>
        <taxon>Thermales</taxon>
        <taxon>Thermaceae</taxon>
        <taxon>Meiothermus</taxon>
    </lineage>
</organism>
<dbReference type="InterPro" id="IPR029064">
    <property type="entry name" value="Ribosomal_eL30-like_sf"/>
</dbReference>
<dbReference type="Gene3D" id="3.30.1330.30">
    <property type="match status" value="1"/>
</dbReference>